<dbReference type="GO" id="GO:0005524">
    <property type="term" value="F:ATP binding"/>
    <property type="evidence" value="ECO:0007669"/>
    <property type="project" value="UniProtKB-UniRule"/>
</dbReference>
<dbReference type="Pfam" id="PF01406">
    <property type="entry name" value="tRNA-synt_1e"/>
    <property type="match status" value="1"/>
</dbReference>
<keyword evidence="13" id="KW-0175">Coiled coil</keyword>
<feature type="binding site" evidence="12">
    <location>
        <position position="198"/>
    </location>
    <ligand>
        <name>Zn(2+)</name>
        <dbReference type="ChEBI" id="CHEBI:29105"/>
    </ligand>
</feature>
<dbReference type="GO" id="GO:0008270">
    <property type="term" value="F:zinc ion binding"/>
    <property type="evidence" value="ECO:0007669"/>
    <property type="project" value="UniProtKB-UniRule"/>
</dbReference>
<evidence type="ECO:0000256" key="10">
    <source>
        <dbReference type="ARBA" id="ARBA00022917"/>
    </source>
</evidence>
<evidence type="ECO:0000256" key="2">
    <source>
        <dbReference type="ARBA" id="ARBA00005594"/>
    </source>
</evidence>
<evidence type="ECO:0000256" key="9">
    <source>
        <dbReference type="ARBA" id="ARBA00022840"/>
    </source>
</evidence>
<gene>
    <name evidence="12" type="primary">cysS</name>
    <name evidence="16" type="ORF">DZD40_00915</name>
</gene>
<feature type="short sequence motif" description="'HIGH' region" evidence="12">
    <location>
        <begin position="26"/>
        <end position="36"/>
    </location>
</feature>
<feature type="domain" description="tRNA synthetases class I catalytic" evidence="14">
    <location>
        <begin position="12"/>
        <end position="302"/>
    </location>
</feature>
<feature type="binding site" evidence="12">
    <location>
        <position position="223"/>
    </location>
    <ligand>
        <name>Zn(2+)</name>
        <dbReference type="ChEBI" id="CHEBI:29105"/>
    </ligand>
</feature>
<keyword evidence="9 12" id="KW-0067">ATP-binding</keyword>
<evidence type="ECO:0000256" key="6">
    <source>
        <dbReference type="ARBA" id="ARBA00022723"/>
    </source>
</evidence>
<accession>A0A424Z2Q7</accession>
<name>A0A424Z2Q7_9BACT</name>
<dbReference type="Proteomes" id="UP000286095">
    <property type="component" value="Unassembled WGS sequence"/>
</dbReference>
<feature type="binding site" evidence="12">
    <location>
        <position position="227"/>
    </location>
    <ligand>
        <name>Zn(2+)</name>
        <dbReference type="ChEBI" id="CHEBI:29105"/>
    </ligand>
</feature>
<dbReference type="STRING" id="1813019.A2J15_02560"/>
<dbReference type="InterPro" id="IPR009080">
    <property type="entry name" value="tRNAsynth_Ia_anticodon-bd"/>
</dbReference>
<keyword evidence="4 12" id="KW-0963">Cytoplasm</keyword>
<dbReference type="CDD" id="cd00672">
    <property type="entry name" value="CysRS_core"/>
    <property type="match status" value="1"/>
</dbReference>
<dbReference type="Pfam" id="PF09190">
    <property type="entry name" value="DALR_2"/>
    <property type="match status" value="1"/>
</dbReference>
<evidence type="ECO:0000256" key="8">
    <source>
        <dbReference type="ARBA" id="ARBA00022833"/>
    </source>
</evidence>
<dbReference type="EMBL" id="QURW01000002">
    <property type="protein sequence ID" value="RQD88458.1"/>
    <property type="molecule type" value="Genomic_DNA"/>
</dbReference>
<dbReference type="RefSeq" id="WP_124134365.1">
    <property type="nucleotide sequence ID" value="NZ_QURW01000002.1"/>
</dbReference>
<comment type="cofactor">
    <cofactor evidence="12">
        <name>Zn(2+)</name>
        <dbReference type="ChEBI" id="CHEBI:29105"/>
    </cofactor>
    <text evidence="12">Binds 1 zinc ion per subunit.</text>
</comment>
<evidence type="ECO:0000256" key="1">
    <source>
        <dbReference type="ARBA" id="ARBA00004496"/>
    </source>
</evidence>
<dbReference type="GO" id="GO:0004817">
    <property type="term" value="F:cysteine-tRNA ligase activity"/>
    <property type="evidence" value="ECO:0007669"/>
    <property type="project" value="UniProtKB-UniRule"/>
</dbReference>
<keyword evidence="6 12" id="KW-0479">Metal-binding</keyword>
<comment type="subunit">
    <text evidence="3 12">Monomer.</text>
</comment>
<comment type="similarity">
    <text evidence="2 12">Belongs to the class-I aminoacyl-tRNA synthetase family.</text>
</comment>
<keyword evidence="8 12" id="KW-0862">Zinc</keyword>
<dbReference type="EC" id="6.1.1.16" evidence="12"/>
<feature type="domain" description="Cysteinyl-tRNA synthetase class Ia DALR" evidence="15">
    <location>
        <begin position="343"/>
        <end position="395"/>
    </location>
</feature>
<keyword evidence="7 12" id="KW-0547">Nucleotide-binding</keyword>
<feature type="short sequence motif" description="'KMSKS' region" evidence="12">
    <location>
        <begin position="255"/>
        <end position="259"/>
    </location>
</feature>
<evidence type="ECO:0000256" key="4">
    <source>
        <dbReference type="ARBA" id="ARBA00022490"/>
    </source>
</evidence>
<reference evidence="16 17" key="1">
    <citation type="submission" date="2018-08" db="EMBL/GenBank/DDBJ databases">
        <title>Survival mechanisms of Campylobacter hepaticus identified by genomic analysis and comparative transcriptomic analysis of in vivo and in vitro derived bacteria.</title>
        <authorList>
            <person name="Van T.T.H."/>
            <person name="Moore R.J."/>
        </authorList>
    </citation>
    <scope>NUCLEOTIDE SEQUENCE [LARGE SCALE GENOMIC DNA]</scope>
    <source>
        <strain evidence="16 17">54L</strain>
    </source>
</reference>
<evidence type="ECO:0000256" key="12">
    <source>
        <dbReference type="HAMAP-Rule" id="MF_00041"/>
    </source>
</evidence>
<dbReference type="AlphaFoldDB" id="A0A424Z2Q7"/>
<evidence type="ECO:0000256" key="7">
    <source>
        <dbReference type="ARBA" id="ARBA00022741"/>
    </source>
</evidence>
<dbReference type="PANTHER" id="PTHR10890">
    <property type="entry name" value="CYSTEINYL-TRNA SYNTHETASE"/>
    <property type="match status" value="1"/>
</dbReference>
<dbReference type="SUPFAM" id="SSF52374">
    <property type="entry name" value="Nucleotidylyl transferase"/>
    <property type="match status" value="1"/>
</dbReference>
<proteinExistence type="inferred from homology"/>
<dbReference type="GO" id="GO:0006423">
    <property type="term" value="P:cysteinyl-tRNA aminoacylation"/>
    <property type="evidence" value="ECO:0007669"/>
    <property type="project" value="UniProtKB-UniRule"/>
</dbReference>
<dbReference type="PANTHER" id="PTHR10890:SF3">
    <property type="entry name" value="CYSTEINE--TRNA LIGASE, CYTOPLASMIC"/>
    <property type="match status" value="1"/>
</dbReference>
<feature type="binding site" evidence="12">
    <location>
        <position position="24"/>
    </location>
    <ligand>
        <name>Zn(2+)</name>
        <dbReference type="ChEBI" id="CHEBI:29105"/>
    </ligand>
</feature>
<evidence type="ECO:0000259" key="15">
    <source>
        <dbReference type="Pfam" id="PF09190"/>
    </source>
</evidence>
<dbReference type="InterPro" id="IPR015803">
    <property type="entry name" value="Cys-tRNA-ligase"/>
</dbReference>
<evidence type="ECO:0000313" key="16">
    <source>
        <dbReference type="EMBL" id="RQD88458.1"/>
    </source>
</evidence>
<comment type="catalytic activity">
    <reaction evidence="12">
        <text>tRNA(Cys) + L-cysteine + ATP = L-cysteinyl-tRNA(Cys) + AMP + diphosphate</text>
        <dbReference type="Rhea" id="RHEA:17773"/>
        <dbReference type="Rhea" id="RHEA-COMP:9661"/>
        <dbReference type="Rhea" id="RHEA-COMP:9679"/>
        <dbReference type="ChEBI" id="CHEBI:30616"/>
        <dbReference type="ChEBI" id="CHEBI:33019"/>
        <dbReference type="ChEBI" id="CHEBI:35235"/>
        <dbReference type="ChEBI" id="CHEBI:78442"/>
        <dbReference type="ChEBI" id="CHEBI:78517"/>
        <dbReference type="ChEBI" id="CHEBI:456215"/>
        <dbReference type="EC" id="6.1.1.16"/>
    </reaction>
</comment>
<comment type="caution">
    <text evidence="16">The sequence shown here is derived from an EMBL/GenBank/DDBJ whole genome shotgun (WGS) entry which is preliminary data.</text>
</comment>
<evidence type="ECO:0000259" key="14">
    <source>
        <dbReference type="Pfam" id="PF01406"/>
    </source>
</evidence>
<dbReference type="Gene3D" id="1.20.120.1910">
    <property type="entry name" value="Cysteine-tRNA ligase, C-terminal anti-codon recognition domain"/>
    <property type="match status" value="1"/>
</dbReference>
<dbReference type="SUPFAM" id="SSF47323">
    <property type="entry name" value="Anticodon-binding domain of a subclass of class I aminoacyl-tRNA synthetases"/>
    <property type="match status" value="1"/>
</dbReference>
<feature type="coiled-coil region" evidence="13">
    <location>
        <begin position="407"/>
        <end position="434"/>
    </location>
</feature>
<dbReference type="GO" id="GO:0005829">
    <property type="term" value="C:cytosol"/>
    <property type="evidence" value="ECO:0007669"/>
    <property type="project" value="TreeGrafter"/>
</dbReference>
<dbReference type="HAMAP" id="MF_00041">
    <property type="entry name" value="Cys_tRNA_synth"/>
    <property type="match status" value="1"/>
</dbReference>
<dbReference type="NCBIfam" id="TIGR00435">
    <property type="entry name" value="cysS"/>
    <property type="match status" value="1"/>
</dbReference>
<keyword evidence="11 12" id="KW-0030">Aminoacyl-tRNA synthetase</keyword>
<sequence length="461" mass="53435">MRLLDSVTKEKKELDKKNINIYLCGPTVYDHAHLGHARSSVCFDLLRRVLLACGNQVKFVRNYTDIDDKILKKIAQSGKSIDELAQFYIQSYEEDMKALNVLDPDLKPCATHYIQPMLDLIKKLDKNGFVYTLEDGIYFDTSKDSQYFTLSNQNTQNLSRLNVKIQKKNESDFVLWKFDEKFYKSEFGIGRPGWHTECVAMIDYIFKDTLDIHAGGMDLFFPHHENEVAQYRCACGKNLAKIWLHNGFVKIDGEKMSKSLNNSFFVKDALKEFMGEALRFYLLSSHYRSHFNYSLADLENSKKRLDKFYRLKKRLGVGVICDFDILNNICIKSKISMQILDVLKDDLNISKALALLDDFINYANSKLDKEGKNKILKQNIKETLGELASIFGFGFMDTTLYFQWGVSQKECEEIEKLILQRNEAKKNKDFIKADAIREQLNHKKIILLDTPNGTIWEKVNA</sequence>
<keyword evidence="5 12" id="KW-0436">Ligase</keyword>
<organism evidence="16 17">
    <name type="scientific">Campylobacter hepaticus</name>
    <dbReference type="NCBI Taxonomy" id="1813019"/>
    <lineage>
        <taxon>Bacteria</taxon>
        <taxon>Pseudomonadati</taxon>
        <taxon>Campylobacterota</taxon>
        <taxon>Epsilonproteobacteria</taxon>
        <taxon>Campylobacterales</taxon>
        <taxon>Campylobacteraceae</taxon>
        <taxon>Campylobacter</taxon>
    </lineage>
</organism>
<feature type="binding site" evidence="12">
    <location>
        <position position="258"/>
    </location>
    <ligand>
        <name>ATP</name>
        <dbReference type="ChEBI" id="CHEBI:30616"/>
    </ligand>
</feature>
<dbReference type="InterPro" id="IPR032678">
    <property type="entry name" value="tRNA-synt_1_cat_dom"/>
</dbReference>
<protein>
    <recommendedName>
        <fullName evidence="12">Cysteine--tRNA ligase</fullName>
        <ecNumber evidence="12">6.1.1.16</ecNumber>
    </recommendedName>
    <alternativeName>
        <fullName evidence="12">Cysteinyl-tRNA synthetase</fullName>
        <shortName evidence="12">CysRS</shortName>
    </alternativeName>
</protein>
<evidence type="ECO:0000256" key="5">
    <source>
        <dbReference type="ARBA" id="ARBA00022598"/>
    </source>
</evidence>
<comment type="subcellular location">
    <subcellularLocation>
        <location evidence="1 12">Cytoplasm</location>
    </subcellularLocation>
</comment>
<evidence type="ECO:0000256" key="11">
    <source>
        <dbReference type="ARBA" id="ARBA00023146"/>
    </source>
</evidence>
<dbReference type="InterPro" id="IPR024909">
    <property type="entry name" value="Cys-tRNA/MSH_ligase"/>
</dbReference>
<keyword evidence="10 12" id="KW-0648">Protein biosynthesis</keyword>
<evidence type="ECO:0000256" key="3">
    <source>
        <dbReference type="ARBA" id="ARBA00011245"/>
    </source>
</evidence>
<dbReference type="PRINTS" id="PR00983">
    <property type="entry name" value="TRNASYNTHCYS"/>
</dbReference>
<dbReference type="InterPro" id="IPR015273">
    <property type="entry name" value="Cys-tRNA-synt_Ia_DALR"/>
</dbReference>
<dbReference type="InterPro" id="IPR014729">
    <property type="entry name" value="Rossmann-like_a/b/a_fold"/>
</dbReference>
<dbReference type="Gene3D" id="3.40.50.620">
    <property type="entry name" value="HUPs"/>
    <property type="match status" value="1"/>
</dbReference>
<evidence type="ECO:0000313" key="17">
    <source>
        <dbReference type="Proteomes" id="UP000286095"/>
    </source>
</evidence>
<evidence type="ECO:0000256" key="13">
    <source>
        <dbReference type="SAM" id="Coils"/>
    </source>
</evidence>